<feature type="compositionally biased region" description="Basic and acidic residues" evidence="1">
    <location>
        <begin position="452"/>
        <end position="467"/>
    </location>
</feature>
<feature type="compositionally biased region" description="Basic and acidic residues" evidence="1">
    <location>
        <begin position="571"/>
        <end position="594"/>
    </location>
</feature>
<dbReference type="OrthoDB" id="3366178at2759"/>
<feature type="compositionally biased region" description="Low complexity" evidence="1">
    <location>
        <begin position="548"/>
        <end position="567"/>
    </location>
</feature>
<name>R9NZZ2_PSEHS</name>
<reference evidence="3" key="1">
    <citation type="journal article" date="2013" name="Genome Announc.">
        <title>Draft genome sequence of the basidiomycetous yeast-like fungus Pseudozyma hubeiensis SY62, which produces an abundant amount of the biosurfactant mannosylerythritol lipids.</title>
        <authorList>
            <person name="Konishi M."/>
            <person name="Hatada Y."/>
            <person name="Horiuchi J."/>
        </authorList>
    </citation>
    <scope>NUCLEOTIDE SEQUENCE [LARGE SCALE GENOMIC DNA]</scope>
    <source>
        <strain evidence="3">SY62</strain>
    </source>
</reference>
<feature type="compositionally biased region" description="Low complexity" evidence="1">
    <location>
        <begin position="127"/>
        <end position="138"/>
    </location>
</feature>
<feature type="compositionally biased region" description="Basic and acidic residues" evidence="1">
    <location>
        <begin position="638"/>
        <end position="655"/>
    </location>
</feature>
<gene>
    <name evidence="2" type="ORF">PHSY_002065</name>
</gene>
<evidence type="ECO:0000256" key="1">
    <source>
        <dbReference type="SAM" id="MobiDB-lite"/>
    </source>
</evidence>
<feature type="compositionally biased region" description="Basic and acidic residues" evidence="1">
    <location>
        <begin position="206"/>
        <end position="226"/>
    </location>
</feature>
<dbReference type="EMBL" id="DF238784">
    <property type="protein sequence ID" value="GAC94493.1"/>
    <property type="molecule type" value="Genomic_DNA"/>
</dbReference>
<accession>R9NZZ2</accession>
<proteinExistence type="predicted"/>
<feature type="compositionally biased region" description="Low complexity" evidence="1">
    <location>
        <begin position="296"/>
        <end position="310"/>
    </location>
</feature>
<feature type="region of interest" description="Disordered" evidence="1">
    <location>
        <begin position="425"/>
        <end position="681"/>
    </location>
</feature>
<feature type="compositionally biased region" description="Polar residues" evidence="1">
    <location>
        <begin position="256"/>
        <end position="269"/>
    </location>
</feature>
<dbReference type="Proteomes" id="UP000014071">
    <property type="component" value="Unassembled WGS sequence"/>
</dbReference>
<feature type="compositionally biased region" description="Polar residues" evidence="1">
    <location>
        <begin position="100"/>
        <end position="121"/>
    </location>
</feature>
<feature type="compositionally biased region" description="Low complexity" evidence="1">
    <location>
        <begin position="430"/>
        <end position="451"/>
    </location>
</feature>
<protein>
    <submittedName>
        <fullName evidence="2">Uncharacterized protein</fullName>
    </submittedName>
</protein>
<dbReference type="eggNOG" id="ENOG502SYS6">
    <property type="taxonomic scope" value="Eukaryota"/>
</dbReference>
<feature type="compositionally biased region" description="Polar residues" evidence="1">
    <location>
        <begin position="141"/>
        <end position="162"/>
    </location>
</feature>
<feature type="region of interest" description="Disordered" evidence="1">
    <location>
        <begin position="100"/>
        <end position="335"/>
    </location>
</feature>
<sequence length="681" mass="71968">MKVRIATLQAVAAQDSQPEVCELQVLVCVDRFLQISAAYVALFSARIFPALELCEEQRVWSEHRQPNPNNAIDACVVRKSPSSRSSALLNLQVAMSVATQPVSSQQEPQFKSGTHTLSDSPPKQDPVFVSTVSTSEVSSPDEISSNSSKAPAIHSDSSNQPKLKSILDNPNDVLPRKASRSGSESGFKAALKATFLPPPTPGRQVKVKDGKRLGKSFQRVEPRSNDFEGGEVLEYDPRGKDASAGDGLLPTGCLNPPSTSPGDSASESGYGSDKESSLGTPSEMGESTDYSRSFTSEASSAWGSSNNASSERGRPSLSTTSRRREGSIASTTSNSSGAAIKFCPLPVSGRLKRANSITIGVAARSHLLQSQGTAAPVRPSYTPQHVHGSQSWYTHNNAHPKHDDVVDVGEEIKKGASKAWKLIRGGGGSASDASSAGAASQAGDDTAAAQKQAERAAMFEKPKKSFPKEGAPIADPETGELKMADGSAVKASPDVSGGPVSEQAKKLPTGDVANADSQGGDQTPRRAASPTEQLRSMSISEDPEAEEAAAALEAAHAKNAAKQSQAHNGHHPHDLSEGPQHHTYHLADEHDHPDSGAATPRSGMQRRLSTGAFLRGLSIRGIQEDRRRDLLGLDQDGEAQKRDSGELAAEHDRHGIAVRNPAGTEEELGLEGYGHSRHNQS</sequence>
<dbReference type="GeneID" id="24107359"/>
<feature type="compositionally biased region" description="Basic and acidic residues" evidence="1">
    <location>
        <begin position="622"/>
        <end position="631"/>
    </location>
</feature>
<evidence type="ECO:0000313" key="2">
    <source>
        <dbReference type="EMBL" id="GAC94493.1"/>
    </source>
</evidence>
<keyword evidence="3" id="KW-1185">Reference proteome</keyword>
<feature type="compositionally biased region" description="Polar residues" evidence="1">
    <location>
        <begin position="530"/>
        <end position="539"/>
    </location>
</feature>
<evidence type="ECO:0000313" key="3">
    <source>
        <dbReference type="Proteomes" id="UP000014071"/>
    </source>
</evidence>
<organism evidence="2 3">
    <name type="scientific">Pseudozyma hubeiensis (strain SY62)</name>
    <name type="common">Yeast</name>
    <dbReference type="NCBI Taxonomy" id="1305764"/>
    <lineage>
        <taxon>Eukaryota</taxon>
        <taxon>Fungi</taxon>
        <taxon>Dikarya</taxon>
        <taxon>Basidiomycota</taxon>
        <taxon>Ustilaginomycotina</taxon>
        <taxon>Ustilaginomycetes</taxon>
        <taxon>Ustilaginales</taxon>
        <taxon>Ustilaginaceae</taxon>
        <taxon>Pseudozyma</taxon>
    </lineage>
</organism>
<dbReference type="RefSeq" id="XP_012188080.1">
    <property type="nucleotide sequence ID" value="XM_012332690.1"/>
</dbReference>
<dbReference type="HOGENOM" id="CLU_460926_0_0_1"/>
<dbReference type="AlphaFoldDB" id="R9NZZ2"/>